<dbReference type="GO" id="GO:0016485">
    <property type="term" value="P:protein processing"/>
    <property type="evidence" value="ECO:0007669"/>
    <property type="project" value="TreeGrafter"/>
</dbReference>
<dbReference type="AlphaFoldDB" id="A0A3A1NPY9"/>
<sequence length="184" mass="20476">MEQSTNTKSDLAKKPIAISSDAFYFEKDKSRSILVLGVGNYLMGDEGVGVHLIQHMDMMELPNYLDILDGGTGGFLLLNCFESYNKIIFVDATMDGQPEGTISLIRPKFASDFPSALSVHDVGLKDMIEAVYLMETQPDLYLFTISIEKVEPMTTELAPKVEKVIPEAIEQIMDLVDTLHHQIS</sequence>
<evidence type="ECO:0000313" key="6">
    <source>
        <dbReference type="EMBL" id="TXK00943.1"/>
    </source>
</evidence>
<dbReference type="GO" id="GO:0008047">
    <property type="term" value="F:enzyme activator activity"/>
    <property type="evidence" value="ECO:0007669"/>
    <property type="project" value="InterPro"/>
</dbReference>
<evidence type="ECO:0000313" key="8">
    <source>
        <dbReference type="Proteomes" id="UP000321621"/>
    </source>
</evidence>
<reference evidence="5 7" key="1">
    <citation type="submission" date="2018-08" db="EMBL/GenBank/DDBJ databases">
        <title>Proposal of Muricauda 72 sp.nov. and Muricauda NH166 sp.nov., isolated from seawater.</title>
        <authorList>
            <person name="Cheng H."/>
            <person name="Wu Y.-H."/>
            <person name="Guo L.-L."/>
            <person name="Xu X.-W."/>
        </authorList>
    </citation>
    <scope>NUCLEOTIDE SEQUENCE [LARGE SCALE GENOMIC DNA]</scope>
    <source>
        <strain evidence="5 7">72</strain>
    </source>
</reference>
<dbReference type="PANTHER" id="PTHR30302">
    <property type="entry name" value="HYDROGENASE 1 MATURATION PROTEASE"/>
    <property type="match status" value="1"/>
</dbReference>
<evidence type="ECO:0000256" key="3">
    <source>
        <dbReference type="ARBA" id="ARBA00022750"/>
    </source>
</evidence>
<dbReference type="PRINTS" id="PR00446">
    <property type="entry name" value="HYDRGNUPTAKE"/>
</dbReference>
<proteinExistence type="inferred from homology"/>
<comment type="similarity">
    <text evidence="1">Belongs to the peptidase A31 family.</text>
</comment>
<name>A0A3A1NPY9_9FLAO</name>
<protein>
    <submittedName>
        <fullName evidence="5">Hydrogenase maturation protease</fullName>
    </submittedName>
</protein>
<evidence type="ECO:0000256" key="4">
    <source>
        <dbReference type="ARBA" id="ARBA00022801"/>
    </source>
</evidence>
<reference evidence="6 8" key="2">
    <citation type="submission" date="2019-07" db="EMBL/GenBank/DDBJ databases">
        <title>Draft genome of two Muricauda strains isolated from deep sea.</title>
        <authorList>
            <person name="Sun C."/>
        </authorList>
    </citation>
    <scope>NUCLEOTIDE SEQUENCE [LARGE SCALE GENOMIC DNA]</scope>
    <source>
        <strain evidence="6 8">72</strain>
    </source>
</reference>
<dbReference type="RefSeq" id="WP_119645888.1">
    <property type="nucleotide sequence ID" value="NZ_QXFI01000008.1"/>
</dbReference>
<dbReference type="Proteomes" id="UP000321621">
    <property type="component" value="Unassembled WGS sequence"/>
</dbReference>
<dbReference type="Gene3D" id="3.40.50.1450">
    <property type="entry name" value="HybD-like"/>
    <property type="match status" value="1"/>
</dbReference>
<keyword evidence="4" id="KW-0378">Hydrolase</keyword>
<organism evidence="5 7">
    <name type="scientific">Flagellimonas pelagia</name>
    <dbReference type="NCBI Taxonomy" id="2306998"/>
    <lineage>
        <taxon>Bacteria</taxon>
        <taxon>Pseudomonadati</taxon>
        <taxon>Bacteroidota</taxon>
        <taxon>Flavobacteriia</taxon>
        <taxon>Flavobacteriales</taxon>
        <taxon>Flavobacteriaceae</taxon>
        <taxon>Flagellimonas</taxon>
    </lineage>
</organism>
<keyword evidence="8" id="KW-1185">Reference proteome</keyword>
<accession>A0A3A1NPY9</accession>
<dbReference type="Pfam" id="PF01750">
    <property type="entry name" value="HycI"/>
    <property type="match status" value="1"/>
</dbReference>
<evidence type="ECO:0000313" key="5">
    <source>
        <dbReference type="EMBL" id="RIV47264.1"/>
    </source>
</evidence>
<dbReference type="PANTHER" id="PTHR30302:SF1">
    <property type="entry name" value="HYDROGENASE 2 MATURATION PROTEASE"/>
    <property type="match status" value="1"/>
</dbReference>
<dbReference type="OrthoDB" id="9794619at2"/>
<keyword evidence="3" id="KW-0064">Aspartyl protease</keyword>
<dbReference type="EMBL" id="QXFI01000008">
    <property type="protein sequence ID" value="RIV47264.1"/>
    <property type="molecule type" value="Genomic_DNA"/>
</dbReference>
<evidence type="ECO:0000256" key="1">
    <source>
        <dbReference type="ARBA" id="ARBA00006814"/>
    </source>
</evidence>
<gene>
    <name evidence="5" type="ORF">D2V05_01720</name>
    <name evidence="6" type="ORF">FQ017_01705</name>
</gene>
<keyword evidence="2 5" id="KW-0645">Protease</keyword>
<dbReference type="InterPro" id="IPR023430">
    <property type="entry name" value="Pept_HybD-like_dom_sf"/>
</dbReference>
<dbReference type="InterPro" id="IPR000671">
    <property type="entry name" value="Peptidase_A31"/>
</dbReference>
<evidence type="ECO:0000313" key="7">
    <source>
        <dbReference type="Proteomes" id="UP000266691"/>
    </source>
</evidence>
<dbReference type="SUPFAM" id="SSF53163">
    <property type="entry name" value="HybD-like"/>
    <property type="match status" value="1"/>
</dbReference>
<dbReference type="GO" id="GO:0004190">
    <property type="term" value="F:aspartic-type endopeptidase activity"/>
    <property type="evidence" value="ECO:0007669"/>
    <property type="project" value="UniProtKB-KW"/>
</dbReference>
<dbReference type="NCBIfam" id="TIGR00072">
    <property type="entry name" value="hydrog_prot"/>
    <property type="match status" value="1"/>
</dbReference>
<dbReference type="Proteomes" id="UP000266691">
    <property type="component" value="Unassembled WGS sequence"/>
</dbReference>
<comment type="caution">
    <text evidence="5">The sequence shown here is derived from an EMBL/GenBank/DDBJ whole genome shotgun (WGS) entry which is preliminary data.</text>
</comment>
<dbReference type="EMBL" id="VNWK01000008">
    <property type="protein sequence ID" value="TXK00943.1"/>
    <property type="molecule type" value="Genomic_DNA"/>
</dbReference>
<evidence type="ECO:0000256" key="2">
    <source>
        <dbReference type="ARBA" id="ARBA00022670"/>
    </source>
</evidence>